<dbReference type="InterPro" id="IPR001261">
    <property type="entry name" value="ArgE/DapE_CS"/>
</dbReference>
<name>A0ABT8HPP4_MYCAO</name>
<dbReference type="PIRSF" id="PIRSF036696">
    <property type="entry name" value="ACY-1"/>
    <property type="match status" value="1"/>
</dbReference>
<dbReference type="InterPro" id="IPR050072">
    <property type="entry name" value="Peptidase_M20A"/>
</dbReference>
<evidence type="ECO:0000256" key="3">
    <source>
        <dbReference type="ARBA" id="ARBA00022723"/>
    </source>
</evidence>
<dbReference type="PROSITE" id="PS00758">
    <property type="entry name" value="ARGE_DAPE_CPG2_1"/>
    <property type="match status" value="1"/>
</dbReference>
<evidence type="ECO:0000313" key="7">
    <source>
        <dbReference type="EMBL" id="MDN4522721.1"/>
    </source>
</evidence>
<evidence type="ECO:0000256" key="2">
    <source>
        <dbReference type="ARBA" id="ARBA00006247"/>
    </source>
</evidence>
<proteinExistence type="inferred from homology"/>
<keyword evidence="4" id="KW-0378">Hydrolase</keyword>
<dbReference type="InterPro" id="IPR002933">
    <property type="entry name" value="Peptidase_M20"/>
</dbReference>
<dbReference type="Pfam" id="PF01546">
    <property type="entry name" value="Peptidase_M20"/>
    <property type="match status" value="1"/>
</dbReference>
<dbReference type="PANTHER" id="PTHR43808:SF8">
    <property type="entry name" value="PEPTIDASE M20 DIMERISATION DOMAIN-CONTAINING PROTEIN"/>
    <property type="match status" value="1"/>
</dbReference>
<keyword evidence="5" id="KW-0862">Zinc</keyword>
<comment type="caution">
    <text evidence="7">The sequence shown here is derived from an EMBL/GenBank/DDBJ whole genome shotgun (WGS) entry which is preliminary data.</text>
</comment>
<dbReference type="Pfam" id="PF07687">
    <property type="entry name" value="M20_dimer"/>
    <property type="match status" value="1"/>
</dbReference>
<protein>
    <submittedName>
        <fullName evidence="7">M20/M25/M40 family metallo-hydrolase</fullName>
    </submittedName>
</protein>
<dbReference type="Proteomes" id="UP001172687">
    <property type="component" value="Unassembled WGS sequence"/>
</dbReference>
<dbReference type="InterPro" id="IPR011650">
    <property type="entry name" value="Peptidase_M20_dimer"/>
</dbReference>
<dbReference type="Gene3D" id="3.30.70.360">
    <property type="match status" value="1"/>
</dbReference>
<dbReference type="SUPFAM" id="SSF53187">
    <property type="entry name" value="Zn-dependent exopeptidases"/>
    <property type="match status" value="1"/>
</dbReference>
<keyword evidence="3" id="KW-0479">Metal-binding</keyword>
<reference evidence="7" key="1">
    <citation type="submission" date="2023-07" db="EMBL/GenBank/DDBJ databases">
        <title>Degradation of tert-butanol by M. austroafricanum TBA100.</title>
        <authorList>
            <person name="Helbich S."/>
            <person name="Vainshtein Y."/>
        </authorList>
    </citation>
    <scope>NUCLEOTIDE SEQUENCE</scope>
    <source>
        <strain evidence="7">TBA100</strain>
    </source>
</reference>
<dbReference type="InterPro" id="IPR036264">
    <property type="entry name" value="Bact_exopeptidase_dim_dom"/>
</dbReference>
<evidence type="ECO:0000313" key="8">
    <source>
        <dbReference type="Proteomes" id="UP001172687"/>
    </source>
</evidence>
<comment type="similarity">
    <text evidence="2">Belongs to the peptidase M20A family.</text>
</comment>
<comment type="cofactor">
    <cofactor evidence="1">
        <name>Zn(2+)</name>
        <dbReference type="ChEBI" id="CHEBI:29105"/>
    </cofactor>
</comment>
<dbReference type="PANTHER" id="PTHR43808">
    <property type="entry name" value="ACETYLORNITHINE DEACETYLASE"/>
    <property type="match status" value="1"/>
</dbReference>
<evidence type="ECO:0000256" key="5">
    <source>
        <dbReference type="ARBA" id="ARBA00022833"/>
    </source>
</evidence>
<evidence type="ECO:0000259" key="6">
    <source>
        <dbReference type="Pfam" id="PF07687"/>
    </source>
</evidence>
<dbReference type="Gene3D" id="1.10.150.900">
    <property type="match status" value="1"/>
</dbReference>
<evidence type="ECO:0000256" key="4">
    <source>
        <dbReference type="ARBA" id="ARBA00022801"/>
    </source>
</evidence>
<dbReference type="RefSeq" id="WP_105387456.1">
    <property type="nucleotide sequence ID" value="NZ_CP070380.1"/>
</dbReference>
<evidence type="ECO:0000256" key="1">
    <source>
        <dbReference type="ARBA" id="ARBA00001947"/>
    </source>
</evidence>
<sequence>MTAGTTPGTGPSGDDNDVVALAQQLIRINTSNPGGQERPAAELIADILTDIGVHCQWFEPEPGRASIVGRVAGADPTLPALLLHAHLDVVPAVESDWTRDPFGGELHDGYIWGRGAVDMKGPVAMTLAALQRLSRDGCSPRRDVVVAFFADEEAGGTLGAGHVTRVSPHLFADCAEAIGEVGGFSHTLSAAHRAYFVSTAEKGVWWARLHATGTAGHGSMINADNAITTLTRALVRLADHGLQAPVPTGATRALIERLREILSDPQAGDDVLLARLGHFDRMTRAGRHNTVNLTQIDGGYKTNVVPSAASATIDARFLPGHATSFRRELTDLIGSAITVETLYDGPAVEAVADAPLLDAIAAALQSADPTATVLPYMSTAFTDAKWLHRLGIQCYGFTPLLLPDDLDFTALFHGADERVPVDALRFGVDVLTRLLTTY</sequence>
<dbReference type="NCBIfam" id="NF005913">
    <property type="entry name" value="PRK07906.1"/>
    <property type="match status" value="1"/>
</dbReference>
<accession>A0ABT8HPP4</accession>
<keyword evidence="8" id="KW-1185">Reference proteome</keyword>
<dbReference type="EMBL" id="JAUHTC010000101">
    <property type="protein sequence ID" value="MDN4522721.1"/>
    <property type="molecule type" value="Genomic_DNA"/>
</dbReference>
<gene>
    <name evidence="7" type="ORF">QYF68_33585</name>
</gene>
<dbReference type="SUPFAM" id="SSF55031">
    <property type="entry name" value="Bacterial exopeptidase dimerisation domain"/>
    <property type="match status" value="1"/>
</dbReference>
<dbReference type="PROSITE" id="PS00759">
    <property type="entry name" value="ARGE_DAPE_CPG2_2"/>
    <property type="match status" value="1"/>
</dbReference>
<feature type="domain" description="Peptidase M20 dimerisation" evidence="6">
    <location>
        <begin position="199"/>
        <end position="323"/>
    </location>
</feature>
<dbReference type="Gene3D" id="3.40.630.10">
    <property type="entry name" value="Zn peptidases"/>
    <property type="match status" value="1"/>
</dbReference>
<organism evidence="7 8">
    <name type="scientific">Mycolicibacterium austroafricanum</name>
    <name type="common">Mycobacterium austroafricanum</name>
    <dbReference type="NCBI Taxonomy" id="39687"/>
    <lineage>
        <taxon>Bacteria</taxon>
        <taxon>Bacillati</taxon>
        <taxon>Actinomycetota</taxon>
        <taxon>Actinomycetes</taxon>
        <taxon>Mycobacteriales</taxon>
        <taxon>Mycobacteriaceae</taxon>
        <taxon>Mycolicibacterium</taxon>
    </lineage>
</organism>